<evidence type="ECO:0000313" key="3">
    <source>
        <dbReference type="Proteomes" id="UP000219338"/>
    </source>
</evidence>
<name>A0A284QRL2_ARMOS</name>
<organism evidence="2 3">
    <name type="scientific">Armillaria ostoyae</name>
    <name type="common">Armillaria root rot fungus</name>
    <dbReference type="NCBI Taxonomy" id="47428"/>
    <lineage>
        <taxon>Eukaryota</taxon>
        <taxon>Fungi</taxon>
        <taxon>Dikarya</taxon>
        <taxon>Basidiomycota</taxon>
        <taxon>Agaricomycotina</taxon>
        <taxon>Agaricomycetes</taxon>
        <taxon>Agaricomycetidae</taxon>
        <taxon>Agaricales</taxon>
        <taxon>Marasmiineae</taxon>
        <taxon>Physalacriaceae</taxon>
        <taxon>Armillaria</taxon>
    </lineage>
</organism>
<sequence>METRVSTAKTLGAPSPTDRPDVQRSRNPIEFNRPISSSSIIMAAVSHPILSTKSKRYQRDTFVYSTSLPARLLRITD</sequence>
<feature type="region of interest" description="Disordered" evidence="1">
    <location>
        <begin position="1"/>
        <end position="30"/>
    </location>
</feature>
<keyword evidence="3" id="KW-1185">Reference proteome</keyword>
<proteinExistence type="predicted"/>
<gene>
    <name evidence="2" type="ORF">ARMOST_02411</name>
</gene>
<dbReference type="EMBL" id="FUEG01000001">
    <property type="protein sequence ID" value="SJK99124.1"/>
    <property type="molecule type" value="Genomic_DNA"/>
</dbReference>
<evidence type="ECO:0000313" key="2">
    <source>
        <dbReference type="EMBL" id="SJK99124.1"/>
    </source>
</evidence>
<dbReference type="Proteomes" id="UP000219338">
    <property type="component" value="Unassembled WGS sequence"/>
</dbReference>
<dbReference type="AlphaFoldDB" id="A0A284QRL2"/>
<evidence type="ECO:0000256" key="1">
    <source>
        <dbReference type="SAM" id="MobiDB-lite"/>
    </source>
</evidence>
<protein>
    <submittedName>
        <fullName evidence="2">Uncharacterized protein</fullName>
    </submittedName>
</protein>
<reference evidence="3" key="1">
    <citation type="journal article" date="2017" name="Nat. Ecol. Evol.">
        <title>Genome expansion and lineage-specific genetic innovations in the forest pathogenic fungi Armillaria.</title>
        <authorList>
            <person name="Sipos G."/>
            <person name="Prasanna A.N."/>
            <person name="Walter M.C."/>
            <person name="O'Connor E."/>
            <person name="Balint B."/>
            <person name="Krizsan K."/>
            <person name="Kiss B."/>
            <person name="Hess J."/>
            <person name="Varga T."/>
            <person name="Slot J."/>
            <person name="Riley R."/>
            <person name="Boka B."/>
            <person name="Rigling D."/>
            <person name="Barry K."/>
            <person name="Lee J."/>
            <person name="Mihaltcheva S."/>
            <person name="LaButti K."/>
            <person name="Lipzen A."/>
            <person name="Waldron R."/>
            <person name="Moloney N.M."/>
            <person name="Sperisen C."/>
            <person name="Kredics L."/>
            <person name="Vagvoelgyi C."/>
            <person name="Patrignani A."/>
            <person name="Fitzpatrick D."/>
            <person name="Nagy I."/>
            <person name="Doyle S."/>
            <person name="Anderson J.B."/>
            <person name="Grigoriev I.V."/>
            <person name="Gueldener U."/>
            <person name="Muensterkoetter M."/>
            <person name="Nagy L.G."/>
        </authorList>
    </citation>
    <scope>NUCLEOTIDE SEQUENCE [LARGE SCALE GENOMIC DNA]</scope>
    <source>
        <strain evidence="3">C18/9</strain>
    </source>
</reference>
<accession>A0A284QRL2</accession>